<name>A0A1G8K9G9_9BACL</name>
<dbReference type="PANTHER" id="PTHR43415">
    <property type="entry name" value="SPERMIDINE N(1)-ACETYLTRANSFERASE"/>
    <property type="match status" value="1"/>
</dbReference>
<dbReference type="SUPFAM" id="SSF55729">
    <property type="entry name" value="Acyl-CoA N-acyltransferases (Nat)"/>
    <property type="match status" value="1"/>
</dbReference>
<dbReference type="PANTHER" id="PTHR43415:SF3">
    <property type="entry name" value="GNAT-FAMILY ACETYLTRANSFERASE"/>
    <property type="match status" value="1"/>
</dbReference>
<evidence type="ECO:0000313" key="3">
    <source>
        <dbReference type="Proteomes" id="UP000199050"/>
    </source>
</evidence>
<dbReference type="InterPro" id="IPR016181">
    <property type="entry name" value="Acyl_CoA_acyltransferase"/>
</dbReference>
<reference evidence="3" key="1">
    <citation type="submission" date="2016-10" db="EMBL/GenBank/DDBJ databases">
        <authorList>
            <person name="Varghese N."/>
            <person name="Submissions S."/>
        </authorList>
    </citation>
    <scope>NUCLEOTIDE SEQUENCE [LARGE SCALE GENOMIC DNA]</scope>
    <source>
        <strain evidence="3">CGMCC 1.11012</strain>
    </source>
</reference>
<organism evidence="2 3">
    <name type="scientific">Paenibacillus typhae</name>
    <dbReference type="NCBI Taxonomy" id="1174501"/>
    <lineage>
        <taxon>Bacteria</taxon>
        <taxon>Bacillati</taxon>
        <taxon>Bacillota</taxon>
        <taxon>Bacilli</taxon>
        <taxon>Bacillales</taxon>
        <taxon>Paenibacillaceae</taxon>
        <taxon>Paenibacillus</taxon>
    </lineage>
</organism>
<evidence type="ECO:0000259" key="1">
    <source>
        <dbReference type="PROSITE" id="PS51186"/>
    </source>
</evidence>
<dbReference type="AlphaFoldDB" id="A0A1G8K9G9"/>
<sequence>MKTGDDIMGKHSGLLTGERVYLRPLNGEDAEVYYHMFFGEETRRLTGTQKHINKEQISAYIDRKAGDDSGVLLLIALKENDEVIGDIAIQDMDRGNRTANLRLAIGEERHQNRGYGREALLLMLEYGFGILNLHRIELEVYTFNSRAEHVYESVGFVREGVRRQTLFYNHEYHDVVMMSMLEQEYRERYVQQRSK</sequence>
<dbReference type="GO" id="GO:0016747">
    <property type="term" value="F:acyltransferase activity, transferring groups other than amino-acyl groups"/>
    <property type="evidence" value="ECO:0007669"/>
    <property type="project" value="InterPro"/>
</dbReference>
<gene>
    <name evidence="2" type="ORF">SAMN05216192_10574</name>
</gene>
<evidence type="ECO:0000313" key="2">
    <source>
        <dbReference type="EMBL" id="SDI40017.1"/>
    </source>
</evidence>
<dbReference type="STRING" id="1174501.SAMN05216192_10574"/>
<accession>A0A1G8K9G9</accession>
<protein>
    <submittedName>
        <fullName evidence="2">Protein N-acetyltransferase, RimJ/RimL family</fullName>
    </submittedName>
</protein>
<feature type="domain" description="N-acetyltransferase" evidence="1">
    <location>
        <begin position="20"/>
        <end position="182"/>
    </location>
</feature>
<proteinExistence type="predicted"/>
<dbReference type="PROSITE" id="PS51186">
    <property type="entry name" value="GNAT"/>
    <property type="match status" value="1"/>
</dbReference>
<keyword evidence="3" id="KW-1185">Reference proteome</keyword>
<keyword evidence="2" id="KW-0808">Transferase</keyword>
<dbReference type="Proteomes" id="UP000199050">
    <property type="component" value="Unassembled WGS sequence"/>
</dbReference>
<dbReference type="EMBL" id="FNDX01000005">
    <property type="protein sequence ID" value="SDI40017.1"/>
    <property type="molecule type" value="Genomic_DNA"/>
</dbReference>
<dbReference type="Pfam" id="PF13302">
    <property type="entry name" value="Acetyltransf_3"/>
    <property type="match status" value="1"/>
</dbReference>
<dbReference type="Gene3D" id="3.40.630.30">
    <property type="match status" value="1"/>
</dbReference>
<dbReference type="InterPro" id="IPR000182">
    <property type="entry name" value="GNAT_dom"/>
</dbReference>